<feature type="compositionally biased region" description="Polar residues" evidence="4">
    <location>
        <begin position="147"/>
        <end position="158"/>
    </location>
</feature>
<keyword evidence="6" id="KW-1185">Reference proteome</keyword>
<evidence type="ECO:0000256" key="2">
    <source>
        <dbReference type="ARBA" id="ARBA00022857"/>
    </source>
</evidence>
<dbReference type="InterPro" id="IPR036291">
    <property type="entry name" value="NAD(P)-bd_dom_sf"/>
</dbReference>
<evidence type="ECO:0000256" key="1">
    <source>
        <dbReference type="ARBA" id="ARBA00006484"/>
    </source>
</evidence>
<dbReference type="PANTHER" id="PTHR43490:SF99">
    <property type="entry name" value="SHORT-CHAIN DEHYDROGENASE_REDUCTASE"/>
    <property type="match status" value="1"/>
</dbReference>
<feature type="region of interest" description="Disordered" evidence="4">
    <location>
        <begin position="110"/>
        <end position="158"/>
    </location>
</feature>
<dbReference type="Proteomes" id="UP001610446">
    <property type="component" value="Unassembled WGS sequence"/>
</dbReference>
<evidence type="ECO:0000256" key="3">
    <source>
        <dbReference type="ARBA" id="ARBA00023002"/>
    </source>
</evidence>
<proteinExistence type="inferred from homology"/>
<comment type="caution">
    <text evidence="5">The sequence shown here is derived from an EMBL/GenBank/DDBJ whole genome shotgun (WGS) entry which is preliminary data.</text>
</comment>
<accession>A0ABR4IIX1</accession>
<reference evidence="5 6" key="1">
    <citation type="submission" date="2024-07" db="EMBL/GenBank/DDBJ databases">
        <title>Section-level genome sequencing and comparative genomics of Aspergillus sections Usti and Cavernicolus.</title>
        <authorList>
            <consortium name="Lawrence Berkeley National Laboratory"/>
            <person name="Nybo J.L."/>
            <person name="Vesth T.C."/>
            <person name="Theobald S."/>
            <person name="Frisvad J.C."/>
            <person name="Larsen T.O."/>
            <person name="Kjaerboelling I."/>
            <person name="Rothschild-Mancinelli K."/>
            <person name="Lyhne E.K."/>
            <person name="Kogle M.E."/>
            <person name="Barry K."/>
            <person name="Clum A."/>
            <person name="Na H."/>
            <person name="Ledsgaard L."/>
            <person name="Lin J."/>
            <person name="Lipzen A."/>
            <person name="Kuo A."/>
            <person name="Riley R."/>
            <person name="Mondo S."/>
            <person name="Labutti K."/>
            <person name="Haridas S."/>
            <person name="Pangalinan J."/>
            <person name="Salamov A.A."/>
            <person name="Simmons B.A."/>
            <person name="Magnuson J.K."/>
            <person name="Chen J."/>
            <person name="Drula E."/>
            <person name="Henrissat B."/>
            <person name="Wiebenga A."/>
            <person name="Lubbers R.J."/>
            <person name="Gomes A.C."/>
            <person name="Makela M.R."/>
            <person name="Stajich J."/>
            <person name="Grigoriev I.V."/>
            <person name="Mortensen U.H."/>
            <person name="De Vries R.P."/>
            <person name="Baker S.E."/>
            <person name="Andersen M.R."/>
        </authorList>
    </citation>
    <scope>NUCLEOTIDE SEQUENCE [LARGE SCALE GENOMIC DNA]</scope>
    <source>
        <strain evidence="5 6">CBS 123904</strain>
    </source>
</reference>
<name>A0ABR4IIX1_9EURO</name>
<keyword evidence="2" id="KW-0521">NADP</keyword>
<comment type="similarity">
    <text evidence="1">Belongs to the short-chain dehydrogenases/reductases (SDR) family.</text>
</comment>
<dbReference type="SUPFAM" id="SSF51735">
    <property type="entry name" value="NAD(P)-binding Rossmann-fold domains"/>
    <property type="match status" value="1"/>
</dbReference>
<dbReference type="Pfam" id="PF00106">
    <property type="entry name" value="adh_short"/>
    <property type="match status" value="1"/>
</dbReference>
<keyword evidence="3" id="KW-0560">Oxidoreductase</keyword>
<evidence type="ECO:0008006" key="7">
    <source>
        <dbReference type="Google" id="ProtNLM"/>
    </source>
</evidence>
<evidence type="ECO:0000256" key="4">
    <source>
        <dbReference type="SAM" id="MobiDB-lite"/>
    </source>
</evidence>
<sequence>MFWHTDVDNVQVLVHLPSFYTASGANRGIGLETAKNLFFSTNYHIILSGRNLSKATAAAETLRALPNTTGTISPLRLDVTSTAAKAHIETTFAHLDILINNAAIYTLTPSTSTPVRPDPPLHHPRNKPPRRRRPNRRLPPAPPLRISTPTPASSSGTFASGYRVSKAALNMLLVQYHARLEGTAVEVYGIGPGFCVRRR</sequence>
<organism evidence="5 6">
    <name type="scientific">Aspergillus pseudoustus</name>
    <dbReference type="NCBI Taxonomy" id="1810923"/>
    <lineage>
        <taxon>Eukaryota</taxon>
        <taxon>Fungi</taxon>
        <taxon>Dikarya</taxon>
        <taxon>Ascomycota</taxon>
        <taxon>Pezizomycotina</taxon>
        <taxon>Eurotiomycetes</taxon>
        <taxon>Eurotiomycetidae</taxon>
        <taxon>Eurotiales</taxon>
        <taxon>Aspergillaceae</taxon>
        <taxon>Aspergillus</taxon>
        <taxon>Aspergillus subgen. Nidulantes</taxon>
    </lineage>
</organism>
<dbReference type="EMBL" id="JBFXLU010000387">
    <property type="protein sequence ID" value="KAL2827690.1"/>
    <property type="molecule type" value="Genomic_DNA"/>
</dbReference>
<dbReference type="Gene3D" id="3.40.50.720">
    <property type="entry name" value="NAD(P)-binding Rossmann-like Domain"/>
    <property type="match status" value="1"/>
</dbReference>
<dbReference type="PRINTS" id="PR00081">
    <property type="entry name" value="GDHRDH"/>
</dbReference>
<gene>
    <name evidence="5" type="ORF">BJY01DRAFT_255590</name>
</gene>
<feature type="compositionally biased region" description="Basic residues" evidence="4">
    <location>
        <begin position="122"/>
        <end position="136"/>
    </location>
</feature>
<dbReference type="InterPro" id="IPR002347">
    <property type="entry name" value="SDR_fam"/>
</dbReference>
<protein>
    <recommendedName>
        <fullName evidence="7">NAD(P)-binding protein</fullName>
    </recommendedName>
</protein>
<dbReference type="PANTHER" id="PTHR43490">
    <property type="entry name" value="(+)-NEOMENTHOL DEHYDROGENASE"/>
    <property type="match status" value="1"/>
</dbReference>
<evidence type="ECO:0000313" key="6">
    <source>
        <dbReference type="Proteomes" id="UP001610446"/>
    </source>
</evidence>
<evidence type="ECO:0000313" key="5">
    <source>
        <dbReference type="EMBL" id="KAL2827690.1"/>
    </source>
</evidence>